<dbReference type="SUPFAM" id="SSF54285">
    <property type="entry name" value="MoaD/ThiS"/>
    <property type="match status" value="1"/>
</dbReference>
<dbReference type="InterPro" id="IPR016155">
    <property type="entry name" value="Mopterin_synth/thiamin_S_b"/>
</dbReference>
<dbReference type="InterPro" id="IPR010035">
    <property type="entry name" value="Thi_S"/>
</dbReference>
<evidence type="ECO:0000313" key="1">
    <source>
        <dbReference type="EMBL" id="AGS53577.1"/>
    </source>
</evidence>
<dbReference type="Pfam" id="PF02597">
    <property type="entry name" value="ThiS"/>
    <property type="match status" value="1"/>
</dbReference>
<dbReference type="InterPro" id="IPR012675">
    <property type="entry name" value="Beta-grasp_dom_sf"/>
</dbReference>
<name>A0A806KG40_9BACT</name>
<proteinExistence type="predicted"/>
<protein>
    <submittedName>
        <fullName evidence="1">Sulfur transfer protein</fullName>
    </submittedName>
</protein>
<dbReference type="InterPro" id="IPR003749">
    <property type="entry name" value="ThiS/MoaD-like"/>
</dbReference>
<dbReference type="AlphaFoldDB" id="A0A806KG40"/>
<dbReference type="CDD" id="cd00565">
    <property type="entry name" value="Ubl_ThiS"/>
    <property type="match status" value="1"/>
</dbReference>
<sequence>MKLTVAGNAKEYAEGLTVAKLIELEKVETPMYVTVSVNDEFVQSGAFEETALRDGDSVEFLYFMGGGRR</sequence>
<dbReference type="Gene3D" id="3.10.20.30">
    <property type="match status" value="1"/>
</dbReference>
<dbReference type="EMBL" id="JQ844237">
    <property type="protein sequence ID" value="AGS53577.1"/>
    <property type="molecule type" value="Genomic_DNA"/>
</dbReference>
<dbReference type="NCBIfam" id="TIGR01683">
    <property type="entry name" value="thiS"/>
    <property type="match status" value="1"/>
</dbReference>
<accession>A0A806KG40</accession>
<reference evidence="1" key="1">
    <citation type="submission" date="2012-03" db="EMBL/GenBank/DDBJ databases">
        <title>Functional metagenomics reveals considerable lignocellulase gene clusters in the gut microbiome of a wood-feeding higher termite.</title>
        <authorList>
            <person name="Liu N."/>
        </authorList>
    </citation>
    <scope>NUCLEOTIDE SEQUENCE</scope>
</reference>
<organism evidence="1">
    <name type="scientific">uncultured bacterium contig00070</name>
    <dbReference type="NCBI Taxonomy" id="1181551"/>
    <lineage>
        <taxon>Bacteria</taxon>
        <taxon>environmental samples</taxon>
    </lineage>
</organism>